<comment type="caution">
    <text evidence="3">The sequence shown here is derived from an EMBL/GenBank/DDBJ whole genome shotgun (WGS) entry which is preliminary data.</text>
</comment>
<protein>
    <submittedName>
        <fullName evidence="3">NADPH-dependent FMN reductase</fullName>
    </submittedName>
</protein>
<dbReference type="GO" id="GO:0010181">
    <property type="term" value="F:FMN binding"/>
    <property type="evidence" value="ECO:0007669"/>
    <property type="project" value="TreeGrafter"/>
</dbReference>
<keyword evidence="1" id="KW-0288">FMN</keyword>
<feature type="domain" description="NADPH-dependent FMN reductase-like" evidence="2">
    <location>
        <begin position="3"/>
        <end position="140"/>
    </location>
</feature>
<keyword evidence="1" id="KW-0285">Flavoprotein</keyword>
<dbReference type="PANTHER" id="PTHR30543:SF31">
    <property type="entry name" value="NADPH-DEPENDENT AZOREDUCTASE AZR"/>
    <property type="match status" value="1"/>
</dbReference>
<dbReference type="EMBL" id="PPSK01000010">
    <property type="protein sequence ID" value="POB03041.1"/>
    <property type="molecule type" value="Genomic_DNA"/>
</dbReference>
<evidence type="ECO:0000256" key="1">
    <source>
        <dbReference type="ARBA" id="ARBA00022643"/>
    </source>
</evidence>
<dbReference type="Gene3D" id="3.40.50.360">
    <property type="match status" value="1"/>
</dbReference>
<dbReference type="InterPro" id="IPR050712">
    <property type="entry name" value="NAD(P)H-dep_reductase"/>
</dbReference>
<accession>A0A2P4EUD4</accession>
<evidence type="ECO:0000313" key="3">
    <source>
        <dbReference type="EMBL" id="POB03041.1"/>
    </source>
</evidence>
<reference evidence="3 4" key="1">
    <citation type="submission" date="2018-01" db="EMBL/GenBank/DDBJ databases">
        <title>Draft genome of the type strain Pseudomonas oceani DSM 100277 isolated from the deep water in Okinawa trough, northwestern Pacific Ocean.</title>
        <authorList>
            <person name="Gomila M."/>
            <person name="Mulet M."/>
            <person name="Garcia-Valdes E."/>
            <person name="Lalucat J."/>
        </authorList>
    </citation>
    <scope>NUCLEOTIDE SEQUENCE [LARGE SCALE GENOMIC DNA]</scope>
    <source>
        <strain evidence="3 4">DSM 100277</strain>
    </source>
</reference>
<dbReference type="GO" id="GO:0016655">
    <property type="term" value="F:oxidoreductase activity, acting on NAD(P)H, quinone or similar compound as acceptor"/>
    <property type="evidence" value="ECO:0007669"/>
    <property type="project" value="UniProtKB-ARBA"/>
</dbReference>
<dbReference type="InterPro" id="IPR005025">
    <property type="entry name" value="FMN_Rdtase-like_dom"/>
</dbReference>
<dbReference type="Pfam" id="PF03358">
    <property type="entry name" value="FMN_red"/>
    <property type="match status" value="1"/>
</dbReference>
<sequence>MQRIAIVAGSSRTDSQTAKVAAFIRQTLISTHNLDAEAVSVIDLGKGPLPLWPSDEDSRWPEYEAQLSAADAAIILAPEWHGMACPAIKNFFLYASKAQLAHKPAMLGAISASVGGAFPISELRASSYKNCRLCYIPEHLIVRDVNHVMNGETPESQADERLRQRLDYNLDVLLHYTRALASIRPLIDMSNPAFANGMS</sequence>
<dbReference type="OrthoDB" id="5563352at2"/>
<dbReference type="InterPro" id="IPR029039">
    <property type="entry name" value="Flavoprotein-like_sf"/>
</dbReference>
<dbReference type="GO" id="GO:0005829">
    <property type="term" value="C:cytosol"/>
    <property type="evidence" value="ECO:0007669"/>
    <property type="project" value="TreeGrafter"/>
</dbReference>
<name>A0A2P4EUD4_9GAMM</name>
<dbReference type="PANTHER" id="PTHR30543">
    <property type="entry name" value="CHROMATE REDUCTASE"/>
    <property type="match status" value="1"/>
</dbReference>
<evidence type="ECO:0000259" key="2">
    <source>
        <dbReference type="Pfam" id="PF03358"/>
    </source>
</evidence>
<proteinExistence type="predicted"/>
<evidence type="ECO:0000313" key="4">
    <source>
        <dbReference type="Proteomes" id="UP000243451"/>
    </source>
</evidence>
<gene>
    <name evidence="3" type="ORF">C1949_11795</name>
</gene>
<dbReference type="SUPFAM" id="SSF52218">
    <property type="entry name" value="Flavoproteins"/>
    <property type="match status" value="1"/>
</dbReference>
<keyword evidence="4" id="KW-1185">Reference proteome</keyword>
<organism evidence="3 4">
    <name type="scientific">Halopseudomonas oceani</name>
    <dbReference type="NCBI Taxonomy" id="1708783"/>
    <lineage>
        <taxon>Bacteria</taxon>
        <taxon>Pseudomonadati</taxon>
        <taxon>Pseudomonadota</taxon>
        <taxon>Gammaproteobacteria</taxon>
        <taxon>Pseudomonadales</taxon>
        <taxon>Pseudomonadaceae</taxon>
        <taxon>Halopseudomonas</taxon>
    </lineage>
</organism>
<dbReference type="RefSeq" id="WP_104738663.1">
    <property type="nucleotide sequence ID" value="NZ_BMHR01000010.1"/>
</dbReference>
<dbReference type="AlphaFoldDB" id="A0A2P4EUD4"/>
<dbReference type="Proteomes" id="UP000243451">
    <property type="component" value="Unassembled WGS sequence"/>
</dbReference>